<evidence type="ECO:0000256" key="3">
    <source>
        <dbReference type="SAM" id="MobiDB-lite"/>
    </source>
</evidence>
<proteinExistence type="inferred from homology"/>
<sequence>MQTSEPVITTPITATTDGATPVITPPDGTTTNGTTTNGTTPVATGDRILGFTEIKQWLRHRHPMIYIDRVLDYEPGAHLTSTLLVSGTMDVIAGHFPERAIFPASHLTQAFAQSGIILYQLSTTPIADDELTLIGSMKSRFTRIVVPGDQVVFTVKSELIQDSTFFFSGRAVVEDRTVAAFKGTLVRVKVADMGRMLW</sequence>
<evidence type="ECO:0000256" key="1">
    <source>
        <dbReference type="ARBA" id="ARBA00009174"/>
    </source>
</evidence>
<reference evidence="5" key="1">
    <citation type="journal article" date="2019" name="Int. J. Syst. Evol. Microbiol.">
        <title>The Global Catalogue of Microorganisms (GCM) 10K type strain sequencing project: providing services to taxonomists for standard genome sequencing and annotation.</title>
        <authorList>
            <consortium name="The Broad Institute Genomics Platform"/>
            <consortium name="The Broad Institute Genome Sequencing Center for Infectious Disease"/>
            <person name="Wu L."/>
            <person name="Ma J."/>
        </authorList>
    </citation>
    <scope>NUCLEOTIDE SEQUENCE [LARGE SCALE GENOMIC DNA]</scope>
    <source>
        <strain evidence="5">JCM 17388</strain>
    </source>
</reference>
<comment type="similarity">
    <text evidence="1">Belongs to the thioester dehydratase family. FabZ subfamily.</text>
</comment>
<gene>
    <name evidence="4" type="ORF">GCM10022252_10170</name>
</gene>
<keyword evidence="2" id="KW-0456">Lyase</keyword>
<dbReference type="SUPFAM" id="SSF54637">
    <property type="entry name" value="Thioesterase/thiol ester dehydrase-isomerase"/>
    <property type="match status" value="1"/>
</dbReference>
<feature type="region of interest" description="Disordered" evidence="3">
    <location>
        <begin position="1"/>
        <end position="40"/>
    </location>
</feature>
<dbReference type="Pfam" id="PF07977">
    <property type="entry name" value="FabA"/>
    <property type="match status" value="1"/>
</dbReference>
<dbReference type="InterPro" id="IPR013114">
    <property type="entry name" value="FabA_FabZ"/>
</dbReference>
<evidence type="ECO:0000256" key="2">
    <source>
        <dbReference type="ARBA" id="ARBA00023239"/>
    </source>
</evidence>
<dbReference type="InterPro" id="IPR029069">
    <property type="entry name" value="HotDog_dom_sf"/>
</dbReference>
<accession>A0ABP8AFK7</accession>
<dbReference type="RefSeq" id="WP_344915407.1">
    <property type="nucleotide sequence ID" value="NZ_BAABAQ010000001.1"/>
</dbReference>
<dbReference type="EMBL" id="BAABAQ010000001">
    <property type="protein sequence ID" value="GAA4183169.1"/>
    <property type="molecule type" value="Genomic_DNA"/>
</dbReference>
<evidence type="ECO:0000313" key="4">
    <source>
        <dbReference type="EMBL" id="GAA4183169.1"/>
    </source>
</evidence>
<feature type="compositionally biased region" description="Low complexity" evidence="3">
    <location>
        <begin position="8"/>
        <end position="40"/>
    </location>
</feature>
<dbReference type="PANTHER" id="PTHR30272:SF1">
    <property type="entry name" value="3-HYDROXYACYL-[ACYL-CARRIER-PROTEIN] DEHYDRATASE"/>
    <property type="match status" value="1"/>
</dbReference>
<organism evidence="4 5">
    <name type="scientific">Streptosporangium oxazolinicum</name>
    <dbReference type="NCBI Taxonomy" id="909287"/>
    <lineage>
        <taxon>Bacteria</taxon>
        <taxon>Bacillati</taxon>
        <taxon>Actinomycetota</taxon>
        <taxon>Actinomycetes</taxon>
        <taxon>Streptosporangiales</taxon>
        <taxon>Streptosporangiaceae</taxon>
        <taxon>Streptosporangium</taxon>
    </lineage>
</organism>
<comment type="caution">
    <text evidence="4">The sequence shown here is derived from an EMBL/GenBank/DDBJ whole genome shotgun (WGS) entry which is preliminary data.</text>
</comment>
<dbReference type="Proteomes" id="UP001501251">
    <property type="component" value="Unassembled WGS sequence"/>
</dbReference>
<keyword evidence="5" id="KW-1185">Reference proteome</keyword>
<dbReference type="Gene3D" id="3.10.129.10">
    <property type="entry name" value="Hotdog Thioesterase"/>
    <property type="match status" value="1"/>
</dbReference>
<name>A0ABP8AFK7_9ACTN</name>
<protein>
    <submittedName>
        <fullName evidence="4">Coronafacic acid dehydratase</fullName>
    </submittedName>
</protein>
<dbReference type="PANTHER" id="PTHR30272">
    <property type="entry name" value="3-HYDROXYACYL-[ACYL-CARRIER-PROTEIN] DEHYDRATASE"/>
    <property type="match status" value="1"/>
</dbReference>
<evidence type="ECO:0000313" key="5">
    <source>
        <dbReference type="Proteomes" id="UP001501251"/>
    </source>
</evidence>